<keyword evidence="3" id="KW-1185">Reference proteome</keyword>
<dbReference type="PANTHER" id="PTHR46599">
    <property type="entry name" value="PIGGYBAC TRANSPOSABLE ELEMENT-DERIVED PROTEIN 4"/>
    <property type="match status" value="1"/>
</dbReference>
<feature type="domain" description="PiggyBac transposable element-derived protein" evidence="1">
    <location>
        <begin position="170"/>
        <end position="350"/>
    </location>
</feature>
<comment type="caution">
    <text evidence="2">The sequence shown here is derived from an EMBL/GenBank/DDBJ whole genome shotgun (WGS) entry which is preliminary data.</text>
</comment>
<name>A0ABD3NER7_9STRA</name>
<dbReference type="AlphaFoldDB" id="A0ABD3NER7"/>
<reference evidence="2 3" key="1">
    <citation type="submission" date="2024-10" db="EMBL/GenBank/DDBJ databases">
        <title>Updated reference genomes for cyclostephanoid diatoms.</title>
        <authorList>
            <person name="Roberts W.R."/>
            <person name="Alverson A.J."/>
        </authorList>
    </citation>
    <scope>NUCLEOTIDE SEQUENCE [LARGE SCALE GENOMIC DNA]</scope>
    <source>
        <strain evidence="2 3">AJA276-08</strain>
    </source>
</reference>
<evidence type="ECO:0000259" key="1">
    <source>
        <dbReference type="Pfam" id="PF13843"/>
    </source>
</evidence>
<evidence type="ECO:0000313" key="2">
    <source>
        <dbReference type="EMBL" id="KAL3771300.1"/>
    </source>
</evidence>
<dbReference type="Pfam" id="PF13843">
    <property type="entry name" value="DDE_Tnp_1_7"/>
    <property type="match status" value="1"/>
</dbReference>
<dbReference type="InterPro" id="IPR029526">
    <property type="entry name" value="PGBD"/>
</dbReference>
<organism evidence="2 3">
    <name type="scientific">Stephanodiscus triporus</name>
    <dbReference type="NCBI Taxonomy" id="2934178"/>
    <lineage>
        <taxon>Eukaryota</taxon>
        <taxon>Sar</taxon>
        <taxon>Stramenopiles</taxon>
        <taxon>Ochrophyta</taxon>
        <taxon>Bacillariophyta</taxon>
        <taxon>Coscinodiscophyceae</taxon>
        <taxon>Thalassiosirophycidae</taxon>
        <taxon>Stephanodiscales</taxon>
        <taxon>Stephanodiscaceae</taxon>
        <taxon>Stephanodiscus</taxon>
    </lineage>
</organism>
<gene>
    <name evidence="2" type="ORF">ACHAW5_004509</name>
</gene>
<dbReference type="Proteomes" id="UP001530315">
    <property type="component" value="Unassembled WGS sequence"/>
</dbReference>
<proteinExistence type="predicted"/>
<sequence length="531" mass="61340">MHQDGRPGRVIHPIPFTGPAEFFRRNVSDEELNGMIDEHGNVRFAKVFEWMLPRFDGETFYDYLSARMRNFMVHTIKIKGWMPKHFCPLKGKVILADDVACFFGCQLARSMRGNLWSTRSYPKPIRTSATIHSLAITHGDLASYKVHVRVFGRATDNDLGKAIENTVTTQKWVNLLSLMLHDFKHNGHCVTMDSAYMGDIMAMIGRDVWRINMVGTAQANRTGANIDCTKLMKKGTYKSICWQHSWRLLCFAMWSDNALVKTLSNFHGPEILDARMGVLRKRRDADGKRERTKTEMQCPAQMRDYCKTFHMIDKGNGAEANYDLVGKSRLHSWSPKLIFRLYNMALNNAYKMYKALVKEHTPERRFVDMGNAVRELTHDLCQRGPAMRKQRAEHPSWNRDMGKLFGWITGRKIRSDAKGMMTVSSAMPRGETFANNHALLKNQQRKAPWRVHQSKPVENYGICYWDDRPGKKSTMAKRPESNKTHMRCEECSACLGKNVFLCNGFVKGRPVSCHRQYHIYHHNKEFESTSR</sequence>
<evidence type="ECO:0000313" key="3">
    <source>
        <dbReference type="Proteomes" id="UP001530315"/>
    </source>
</evidence>
<accession>A0ABD3NER7</accession>
<dbReference type="EMBL" id="JALLAZ020001607">
    <property type="protein sequence ID" value="KAL3771300.1"/>
    <property type="molecule type" value="Genomic_DNA"/>
</dbReference>
<protein>
    <recommendedName>
        <fullName evidence="1">PiggyBac transposable element-derived protein domain-containing protein</fullName>
    </recommendedName>
</protein>
<dbReference type="PANTHER" id="PTHR46599:SF3">
    <property type="entry name" value="PIGGYBAC TRANSPOSABLE ELEMENT-DERIVED PROTEIN 4"/>
    <property type="match status" value="1"/>
</dbReference>